<keyword evidence="4 9" id="KW-0255">Endonuclease</keyword>
<dbReference type="InterPro" id="IPR004613">
    <property type="entry name" value="RNase_J"/>
</dbReference>
<dbReference type="PANTHER" id="PTHR43694">
    <property type="entry name" value="RIBONUCLEASE J"/>
    <property type="match status" value="1"/>
</dbReference>
<comment type="function">
    <text evidence="9">An RNase that has 5'-3' exonuclease and possibly endonuclease activity. Involved in maturation of rRNA and in some organisms also mRNA maturation and/or decay.</text>
</comment>
<dbReference type="InterPro" id="IPR030854">
    <property type="entry name" value="RNase_J_bac"/>
</dbReference>
<protein>
    <recommendedName>
        <fullName evidence="9 10">Ribonuclease J</fullName>
        <shortName evidence="9">RNase J</shortName>
        <ecNumber evidence="9 10">3.1.-.-</ecNumber>
    </recommendedName>
</protein>
<keyword evidence="7 9" id="KW-0269">Exonuclease</keyword>
<dbReference type="EC" id="3.1.-.-" evidence="9 10"/>
<dbReference type="EMBL" id="JAMAST010000002">
    <property type="protein sequence ID" value="MCL1630985.1"/>
    <property type="molecule type" value="Genomic_DNA"/>
</dbReference>
<sequence length="569" mass="62765">MKFVKNHQTAVFSLGGLGEIGKNTYAVQFQDEIIVIDAGIKFPEDELLGIDYVIPDYSYLVKNADKIKGLFITHGHEDHIGGVPYLLRAVNIPIYAGKLAAGLIRNKLDEHNLLRQTVIHEITEDDVIKFQKTSVSFFRTTHSIPDSYGVVVKTPQGNIVETGDFKFDFTPVGGQIANLTKMAEIGKEGVLCLMSDSTNAEVPGFTMTEREVGENIKDIFRKVNGRIIFATFASNIHRLQQVVDASVDTGRKIAVFGRSMEAAFTIGEDLGYIQAPGDTFIDHQQINHLPDQEVTILCTGSQGEPMAALSRIANGTHRQIQVQPGDTVIFSSSPIPGNRVSINRTINQLYRAGADVIHGKLSNIHTSGHGGQEEEKLMLRLLKPKFFMPIHGEYRMLKKHVETAHTCGIPYENSFIMNIGDVLALDQNSAAVTGKIPSGSVYIDGSGIGDIGNIVLRDRKILSEEGLVIVVVSADIAAHKILAGPDIISRGFVYMRESGDLINEAQNLLSARLQEIIQRDALQWSEIKSTVTDLLSPFLYERTRRKPMILPIIMEVDEKAAYKQVESSN</sequence>
<dbReference type="SMART" id="SM00849">
    <property type="entry name" value="Lactamase_B"/>
    <property type="match status" value="1"/>
</dbReference>
<evidence type="ECO:0000259" key="11">
    <source>
        <dbReference type="SMART" id="SM00849"/>
    </source>
</evidence>
<dbReference type="InterPro" id="IPR011108">
    <property type="entry name" value="RMMBL"/>
</dbReference>
<gene>
    <name evidence="9" type="primary">rnj</name>
    <name evidence="12" type="ORF">M3N64_03370</name>
</gene>
<dbReference type="InterPro" id="IPR001587">
    <property type="entry name" value="RNase_J_CS"/>
</dbReference>
<keyword evidence="5 9" id="KW-0378">Hydrolase</keyword>
<proteinExistence type="inferred from homology"/>
<evidence type="ECO:0000256" key="5">
    <source>
        <dbReference type="ARBA" id="ARBA00022801"/>
    </source>
</evidence>
<dbReference type="Pfam" id="PF17770">
    <property type="entry name" value="RNase_J_C"/>
    <property type="match status" value="1"/>
</dbReference>
<keyword evidence="9" id="KW-0698">rRNA processing</keyword>
<dbReference type="PIRSF" id="PIRSF004803">
    <property type="entry name" value="RnjA"/>
    <property type="match status" value="1"/>
</dbReference>
<dbReference type="PANTHER" id="PTHR43694:SF1">
    <property type="entry name" value="RIBONUCLEASE J"/>
    <property type="match status" value="1"/>
</dbReference>
<evidence type="ECO:0000256" key="4">
    <source>
        <dbReference type="ARBA" id="ARBA00022759"/>
    </source>
</evidence>
<keyword evidence="13" id="KW-1185">Reference proteome</keyword>
<comment type="subunit">
    <text evidence="9">Homodimer, may be a subunit of the RNA degradosome.</text>
</comment>
<reference evidence="12 13" key="1">
    <citation type="submission" date="2022-05" db="EMBL/GenBank/DDBJ databases">
        <title>Sporolactobacillus sp nov CPB3-1, isolated from tree bark (Mangifera indica L.).</title>
        <authorList>
            <person name="Phuengjayaem S."/>
            <person name="Tanasupawat S."/>
        </authorList>
    </citation>
    <scope>NUCLEOTIDE SEQUENCE [LARGE SCALE GENOMIC DNA]</scope>
    <source>
        <strain evidence="12 13">CPB3-1</strain>
    </source>
</reference>
<keyword evidence="2 9" id="KW-0540">Nuclease</keyword>
<keyword evidence="1 9" id="KW-0963">Cytoplasm</keyword>
<comment type="caution">
    <text evidence="12">The sequence shown here is derived from an EMBL/GenBank/DDBJ whole genome shotgun (WGS) entry which is preliminary data.</text>
</comment>
<evidence type="ECO:0000256" key="10">
    <source>
        <dbReference type="PIRNR" id="PIRNR004803"/>
    </source>
</evidence>
<feature type="domain" description="Metallo-beta-lactamase" evidence="11">
    <location>
        <begin position="21"/>
        <end position="216"/>
    </location>
</feature>
<keyword evidence="3 10" id="KW-0479">Metal-binding</keyword>
<dbReference type="InterPro" id="IPR055132">
    <property type="entry name" value="RNase_J_b_CASP"/>
</dbReference>
<dbReference type="SUPFAM" id="SSF56281">
    <property type="entry name" value="Metallo-hydrolase/oxidoreductase"/>
    <property type="match status" value="1"/>
</dbReference>
<dbReference type="HAMAP" id="MF_01491">
    <property type="entry name" value="RNase_J_bact"/>
    <property type="match status" value="1"/>
</dbReference>
<dbReference type="InterPro" id="IPR041636">
    <property type="entry name" value="RNase_J_C"/>
</dbReference>
<dbReference type="Gene3D" id="3.40.50.10710">
    <property type="entry name" value="Metallo-hydrolase/oxidoreductase"/>
    <property type="match status" value="1"/>
</dbReference>
<dbReference type="InterPro" id="IPR042173">
    <property type="entry name" value="RNase_J_2"/>
</dbReference>
<evidence type="ECO:0000256" key="7">
    <source>
        <dbReference type="ARBA" id="ARBA00022839"/>
    </source>
</evidence>
<feature type="binding site" evidence="9">
    <location>
        <begin position="365"/>
        <end position="369"/>
    </location>
    <ligand>
        <name>substrate</name>
    </ligand>
</feature>
<organism evidence="12 13">
    <name type="scientific">Sporolactobacillus mangiferae</name>
    <dbReference type="NCBI Taxonomy" id="2940498"/>
    <lineage>
        <taxon>Bacteria</taxon>
        <taxon>Bacillati</taxon>
        <taxon>Bacillota</taxon>
        <taxon>Bacilli</taxon>
        <taxon>Bacillales</taxon>
        <taxon>Sporolactobacillaceae</taxon>
        <taxon>Sporolactobacillus</taxon>
    </lineage>
</organism>
<dbReference type="Proteomes" id="UP001203004">
    <property type="component" value="Unassembled WGS sequence"/>
</dbReference>
<evidence type="ECO:0000256" key="1">
    <source>
        <dbReference type="ARBA" id="ARBA00022490"/>
    </source>
</evidence>
<keyword evidence="8 9" id="KW-0694">RNA-binding</keyword>
<dbReference type="Gene3D" id="3.60.15.10">
    <property type="entry name" value="Ribonuclease Z/Hydroxyacylglutathione hydrolase-like"/>
    <property type="match status" value="1"/>
</dbReference>
<comment type="cofactor">
    <cofactor evidence="10">
        <name>Zn(2+)</name>
        <dbReference type="ChEBI" id="CHEBI:29105"/>
    </cofactor>
    <text evidence="10">Binds 2 Zn(2+) ions per subunit. It is not clear if Zn(2+) or Mg(2+) is physiologically important.</text>
</comment>
<comment type="similarity">
    <text evidence="9 10">Belongs to the metallo-beta-lactamase superfamily. RNA-metabolizing metallo-beta-lactamase-like family. Bacterial RNase J subfamily.</text>
</comment>
<dbReference type="CDD" id="cd07714">
    <property type="entry name" value="RNaseJ_MBL-fold"/>
    <property type="match status" value="1"/>
</dbReference>
<comment type="subcellular location">
    <subcellularLocation>
        <location evidence="9 10">Cytoplasm</location>
    </subcellularLocation>
</comment>
<dbReference type="InterPro" id="IPR001279">
    <property type="entry name" value="Metallo-B-lactamas"/>
</dbReference>
<evidence type="ECO:0000256" key="9">
    <source>
        <dbReference type="HAMAP-Rule" id="MF_01491"/>
    </source>
</evidence>
<dbReference type="NCBIfam" id="TIGR00649">
    <property type="entry name" value="MG423"/>
    <property type="match status" value="1"/>
</dbReference>
<dbReference type="Pfam" id="PF00753">
    <property type="entry name" value="Lactamase_B"/>
    <property type="match status" value="1"/>
</dbReference>
<dbReference type="NCBIfam" id="NF047419">
    <property type="entry name" value="RNase_J1_RnjA"/>
    <property type="match status" value="1"/>
</dbReference>
<dbReference type="RefSeq" id="WP_249097866.1">
    <property type="nucleotide sequence ID" value="NZ_JAMAST010000002.1"/>
</dbReference>
<evidence type="ECO:0000256" key="2">
    <source>
        <dbReference type="ARBA" id="ARBA00022722"/>
    </source>
</evidence>
<dbReference type="InterPro" id="IPR036866">
    <property type="entry name" value="RibonucZ/Hydroxyglut_hydro"/>
</dbReference>
<evidence type="ECO:0000256" key="3">
    <source>
        <dbReference type="ARBA" id="ARBA00022723"/>
    </source>
</evidence>
<dbReference type="PROSITE" id="PS01292">
    <property type="entry name" value="UPF0036"/>
    <property type="match status" value="1"/>
</dbReference>
<keyword evidence="6" id="KW-0862">Zinc</keyword>
<name>A0ABT0M9G8_9BACL</name>
<evidence type="ECO:0000313" key="13">
    <source>
        <dbReference type="Proteomes" id="UP001203004"/>
    </source>
</evidence>
<dbReference type="Pfam" id="PF07521">
    <property type="entry name" value="RMMBL"/>
    <property type="match status" value="1"/>
</dbReference>
<dbReference type="Pfam" id="PF22505">
    <property type="entry name" value="RNase_J_b_CASP"/>
    <property type="match status" value="1"/>
</dbReference>
<dbReference type="Gene3D" id="3.10.20.580">
    <property type="match status" value="1"/>
</dbReference>
<evidence type="ECO:0000256" key="6">
    <source>
        <dbReference type="ARBA" id="ARBA00022833"/>
    </source>
</evidence>
<evidence type="ECO:0000313" key="12">
    <source>
        <dbReference type="EMBL" id="MCL1630985.1"/>
    </source>
</evidence>
<accession>A0ABT0M9G8</accession>
<evidence type="ECO:0000256" key="8">
    <source>
        <dbReference type="ARBA" id="ARBA00022884"/>
    </source>
</evidence>